<evidence type="ECO:0000256" key="4">
    <source>
        <dbReference type="ARBA" id="ARBA00022603"/>
    </source>
</evidence>
<gene>
    <name evidence="7" type="ORF">HOLleu_04519</name>
</gene>
<dbReference type="NCBIfam" id="TIGR03284">
    <property type="entry name" value="thym_sym"/>
    <property type="match status" value="1"/>
</dbReference>
<comment type="pathway">
    <text evidence="1">Pyrimidine metabolism; dTTP biosynthesis.</text>
</comment>
<dbReference type="EC" id="2.1.1.45" evidence="2"/>
<evidence type="ECO:0000313" key="8">
    <source>
        <dbReference type="Proteomes" id="UP001152320"/>
    </source>
</evidence>
<dbReference type="InterPro" id="IPR036926">
    <property type="entry name" value="Thymidate_synth/dCMP_Mease_sf"/>
</dbReference>
<dbReference type="HAMAP" id="MF_00008">
    <property type="entry name" value="Thymidy_synth_bact"/>
    <property type="match status" value="1"/>
</dbReference>
<organism evidence="7 8">
    <name type="scientific">Holothuria leucospilota</name>
    <name type="common">Black long sea cucumber</name>
    <name type="synonym">Mertensiothuria leucospilota</name>
    <dbReference type="NCBI Taxonomy" id="206669"/>
    <lineage>
        <taxon>Eukaryota</taxon>
        <taxon>Metazoa</taxon>
        <taxon>Echinodermata</taxon>
        <taxon>Eleutherozoa</taxon>
        <taxon>Echinozoa</taxon>
        <taxon>Holothuroidea</taxon>
        <taxon>Aspidochirotacea</taxon>
        <taxon>Aspidochirotida</taxon>
        <taxon>Holothuriidae</taxon>
        <taxon>Holothuria</taxon>
    </lineage>
</organism>
<dbReference type="SUPFAM" id="SSF55831">
    <property type="entry name" value="Thymidylate synthase/dCMP hydroxymethylase"/>
    <property type="match status" value="1"/>
</dbReference>
<keyword evidence="4" id="KW-0489">Methyltransferase</keyword>
<dbReference type="GO" id="GO:0005739">
    <property type="term" value="C:mitochondrion"/>
    <property type="evidence" value="ECO:0007669"/>
    <property type="project" value="TreeGrafter"/>
</dbReference>
<proteinExistence type="inferred from homology"/>
<keyword evidence="5" id="KW-0808">Transferase</keyword>
<dbReference type="OrthoDB" id="766at2759"/>
<dbReference type="CDD" id="cd00351">
    <property type="entry name" value="TS_Pyrimidine_HMase"/>
    <property type="match status" value="1"/>
</dbReference>
<keyword evidence="8" id="KW-1185">Reference proteome</keyword>
<dbReference type="GO" id="GO:0005829">
    <property type="term" value="C:cytosol"/>
    <property type="evidence" value="ECO:0007669"/>
    <property type="project" value="TreeGrafter"/>
</dbReference>
<sequence>MTKGGEQEYVALINELLDGPFEENRTGTRTSRKFGVCINYDLRGGKIPLFSCKKTDYKIILDELLWFISGSTDTKKLNSKIWDKNTSKKVLEEKGLWHYREGDLGPSYGFQWRHAGEQYLGCDMDYGGVDQLQEMVNLLKKEPYSRRNLVSSWSPTQLKEMALPPCHVLFQMLVKDVNKLTCVIIQRSGDLGLGVPFNVASYATLTHIMAKLTGLEATSLTHVINDAHVYENHVEGLRNLEVDPESNPILEISEDVHSLEDLRPEQFRITGYKPKKQRRLKMVV</sequence>
<dbReference type="Pfam" id="PF00303">
    <property type="entry name" value="Thymidylat_synt"/>
    <property type="match status" value="1"/>
</dbReference>
<dbReference type="Proteomes" id="UP001152320">
    <property type="component" value="Chromosome 1"/>
</dbReference>
<dbReference type="GO" id="GO:0004799">
    <property type="term" value="F:thymidylate synthase activity"/>
    <property type="evidence" value="ECO:0007669"/>
    <property type="project" value="UniProtKB-EC"/>
</dbReference>
<protein>
    <recommendedName>
        <fullName evidence="3">Thymidylate synthase</fullName>
        <ecNumber evidence="2">2.1.1.45</ecNumber>
    </recommendedName>
</protein>
<accession>A0A9Q1CT25</accession>
<evidence type="ECO:0000256" key="1">
    <source>
        <dbReference type="ARBA" id="ARBA00004992"/>
    </source>
</evidence>
<comment type="caution">
    <text evidence="7">The sequence shown here is derived from an EMBL/GenBank/DDBJ whole genome shotgun (WGS) entry which is preliminary data.</text>
</comment>
<dbReference type="GO" id="GO:0006231">
    <property type="term" value="P:dTMP biosynthetic process"/>
    <property type="evidence" value="ECO:0007669"/>
    <property type="project" value="InterPro"/>
</dbReference>
<dbReference type="EMBL" id="JAIZAY010000001">
    <property type="protein sequence ID" value="KAJ8051082.1"/>
    <property type="molecule type" value="Genomic_DNA"/>
</dbReference>
<feature type="domain" description="Thymidylate synthase/dCMP hydroxymethylase" evidence="6">
    <location>
        <begin position="7"/>
        <end position="284"/>
    </location>
</feature>
<dbReference type="PRINTS" id="PR00108">
    <property type="entry name" value="THYMDSNTHASE"/>
</dbReference>
<dbReference type="InterPro" id="IPR000398">
    <property type="entry name" value="Thymidylate_synthase"/>
</dbReference>
<dbReference type="InterPro" id="IPR023451">
    <property type="entry name" value="Thymidate_synth/dCMP_Mease_dom"/>
</dbReference>
<dbReference type="InterPro" id="IPR045097">
    <property type="entry name" value="Thymidate_synth/dCMP_Mease"/>
</dbReference>
<evidence type="ECO:0000256" key="2">
    <source>
        <dbReference type="ARBA" id="ARBA00011947"/>
    </source>
</evidence>
<reference evidence="7" key="1">
    <citation type="submission" date="2021-10" db="EMBL/GenBank/DDBJ databases">
        <title>Tropical sea cucumber genome reveals ecological adaptation and Cuvierian tubules defense mechanism.</title>
        <authorList>
            <person name="Chen T."/>
        </authorList>
    </citation>
    <scope>NUCLEOTIDE SEQUENCE</scope>
    <source>
        <strain evidence="7">Nanhai2018</strain>
        <tissue evidence="7">Muscle</tissue>
    </source>
</reference>
<evidence type="ECO:0000256" key="5">
    <source>
        <dbReference type="ARBA" id="ARBA00022679"/>
    </source>
</evidence>
<evidence type="ECO:0000259" key="6">
    <source>
        <dbReference type="Pfam" id="PF00303"/>
    </source>
</evidence>
<evidence type="ECO:0000313" key="7">
    <source>
        <dbReference type="EMBL" id="KAJ8051082.1"/>
    </source>
</evidence>
<dbReference type="PANTHER" id="PTHR11548:SF2">
    <property type="entry name" value="THYMIDYLATE SYNTHASE"/>
    <property type="match status" value="1"/>
</dbReference>
<dbReference type="GO" id="GO:0032259">
    <property type="term" value="P:methylation"/>
    <property type="evidence" value="ECO:0007669"/>
    <property type="project" value="UniProtKB-KW"/>
</dbReference>
<name>A0A9Q1CT25_HOLLE</name>
<evidence type="ECO:0000256" key="3">
    <source>
        <dbReference type="ARBA" id="ARBA00015931"/>
    </source>
</evidence>
<dbReference type="Gene3D" id="3.30.572.10">
    <property type="entry name" value="Thymidylate synthase/dCMP hydroxymethylase domain"/>
    <property type="match status" value="1"/>
</dbReference>
<dbReference type="AlphaFoldDB" id="A0A9Q1CT25"/>
<dbReference type="PANTHER" id="PTHR11548">
    <property type="entry name" value="THYMIDYLATE SYNTHASE 1"/>
    <property type="match status" value="1"/>
</dbReference>